<feature type="domain" description="CMP/dCMP-type deaminase" evidence="5">
    <location>
        <begin position="3"/>
        <end position="132"/>
    </location>
</feature>
<evidence type="ECO:0000256" key="3">
    <source>
        <dbReference type="ARBA" id="ARBA00022801"/>
    </source>
</evidence>
<sequence length="141" mass="16102">MHDWHTALTSLQQYADIQSHDPHCRVGSALISPCGLIAHRDVNQFPRGIANDERWHDVDAKLDLVIHAEQAVLHGYLHDVSGWTMLITKCPCHHCAQAMIQRGISRVICPPYRVGSKWERSHRLAQEMFREAGVNYTELTQ</sequence>
<dbReference type="PANTHER" id="PTHR11086">
    <property type="entry name" value="DEOXYCYTIDYLATE DEAMINASE-RELATED"/>
    <property type="match status" value="1"/>
</dbReference>
<evidence type="ECO:0000313" key="6">
    <source>
        <dbReference type="EMBL" id="RKQ97102.1"/>
    </source>
</evidence>
<dbReference type="PANTHER" id="PTHR11086:SF18">
    <property type="entry name" value="DEOXYCYTIDYLATE DEAMINASE"/>
    <property type="match status" value="1"/>
</dbReference>
<dbReference type="AlphaFoldDB" id="A0A420WUK0"/>
<dbReference type="PROSITE" id="PS51747">
    <property type="entry name" value="CYT_DCMP_DEAMINASES_2"/>
    <property type="match status" value="1"/>
</dbReference>
<evidence type="ECO:0000259" key="5">
    <source>
        <dbReference type="PROSITE" id="PS51747"/>
    </source>
</evidence>
<dbReference type="EMBL" id="RBIN01000007">
    <property type="protein sequence ID" value="RKQ97102.1"/>
    <property type="molecule type" value="Genomic_DNA"/>
</dbReference>
<dbReference type="Gene3D" id="3.40.140.10">
    <property type="entry name" value="Cytidine Deaminase, domain 2"/>
    <property type="match status" value="1"/>
</dbReference>
<reference evidence="6 7" key="1">
    <citation type="submission" date="2018-10" db="EMBL/GenBank/DDBJ databases">
        <title>Genomic Encyclopedia of Type Strains, Phase IV (KMG-IV): sequencing the most valuable type-strain genomes for metagenomic binning, comparative biology and taxonomic classification.</title>
        <authorList>
            <person name="Goeker M."/>
        </authorList>
    </citation>
    <scope>NUCLEOTIDE SEQUENCE [LARGE SCALE GENOMIC DNA]</scope>
    <source>
        <strain evidence="6 7">DSM 23229</strain>
    </source>
</reference>
<dbReference type="Proteomes" id="UP000281975">
    <property type="component" value="Unassembled WGS sequence"/>
</dbReference>
<name>A0A420WUK0_9GAMM</name>
<evidence type="ECO:0000256" key="2">
    <source>
        <dbReference type="ARBA" id="ARBA00022723"/>
    </source>
</evidence>
<comment type="caution">
    <text evidence="6">The sequence shown here is derived from an EMBL/GenBank/DDBJ whole genome shotgun (WGS) entry which is preliminary data.</text>
</comment>
<keyword evidence="7" id="KW-1185">Reference proteome</keyword>
<dbReference type="GO" id="GO:0008270">
    <property type="term" value="F:zinc ion binding"/>
    <property type="evidence" value="ECO:0007669"/>
    <property type="project" value="InterPro"/>
</dbReference>
<dbReference type="GO" id="GO:0005737">
    <property type="term" value="C:cytoplasm"/>
    <property type="evidence" value="ECO:0007669"/>
    <property type="project" value="TreeGrafter"/>
</dbReference>
<accession>A0A420WUK0</accession>
<dbReference type="InterPro" id="IPR016193">
    <property type="entry name" value="Cytidine_deaminase-like"/>
</dbReference>
<evidence type="ECO:0000256" key="1">
    <source>
        <dbReference type="ARBA" id="ARBA00006576"/>
    </source>
</evidence>
<dbReference type="SUPFAM" id="SSF53927">
    <property type="entry name" value="Cytidine deaminase-like"/>
    <property type="match status" value="1"/>
</dbReference>
<dbReference type="InterPro" id="IPR016192">
    <property type="entry name" value="APOBEC/CMP_deaminase_Zn-bd"/>
</dbReference>
<comment type="similarity">
    <text evidence="1">Belongs to the cytidine and deoxycytidylate deaminase family.</text>
</comment>
<keyword evidence="4" id="KW-0862">Zinc</keyword>
<organism evidence="6 7">
    <name type="scientific">Kushneria sinocarnis</name>
    <dbReference type="NCBI Taxonomy" id="595502"/>
    <lineage>
        <taxon>Bacteria</taxon>
        <taxon>Pseudomonadati</taxon>
        <taxon>Pseudomonadota</taxon>
        <taxon>Gammaproteobacteria</taxon>
        <taxon>Oceanospirillales</taxon>
        <taxon>Halomonadaceae</taxon>
        <taxon>Kushneria</taxon>
    </lineage>
</organism>
<dbReference type="RefSeq" id="WP_170150080.1">
    <property type="nucleotide sequence ID" value="NZ_RBIN01000007.1"/>
</dbReference>
<evidence type="ECO:0000256" key="4">
    <source>
        <dbReference type="ARBA" id="ARBA00022833"/>
    </source>
</evidence>
<dbReference type="InterPro" id="IPR015517">
    <property type="entry name" value="dCMP_deaminase-rel"/>
</dbReference>
<evidence type="ECO:0000313" key="7">
    <source>
        <dbReference type="Proteomes" id="UP000281975"/>
    </source>
</evidence>
<gene>
    <name evidence="6" type="ORF">C7446_2521</name>
</gene>
<dbReference type="PROSITE" id="PS00903">
    <property type="entry name" value="CYT_DCMP_DEAMINASES_1"/>
    <property type="match status" value="1"/>
</dbReference>
<dbReference type="Pfam" id="PF00383">
    <property type="entry name" value="dCMP_cyt_deam_1"/>
    <property type="match status" value="1"/>
</dbReference>
<keyword evidence="2" id="KW-0479">Metal-binding</keyword>
<protein>
    <submittedName>
        <fullName evidence="6">dCMP deaminase</fullName>
    </submittedName>
</protein>
<proteinExistence type="inferred from homology"/>
<keyword evidence="3" id="KW-0378">Hydrolase</keyword>
<dbReference type="InterPro" id="IPR002125">
    <property type="entry name" value="CMP_dCMP_dom"/>
</dbReference>
<dbReference type="GO" id="GO:0004132">
    <property type="term" value="F:dCMP deaminase activity"/>
    <property type="evidence" value="ECO:0007669"/>
    <property type="project" value="TreeGrafter"/>
</dbReference>